<dbReference type="Pfam" id="PF05057">
    <property type="entry name" value="DUF676"/>
    <property type="match status" value="1"/>
</dbReference>
<comment type="caution">
    <text evidence="2">The sequence shown here is derived from an EMBL/GenBank/DDBJ whole genome shotgun (WGS) entry which is preliminary data.</text>
</comment>
<proteinExistence type="predicted"/>
<dbReference type="InterPro" id="IPR044294">
    <property type="entry name" value="Lipase-like"/>
</dbReference>
<dbReference type="OrthoDB" id="273452at2759"/>
<gene>
    <name evidence="2" type="ORF">ACHHYP_04075</name>
</gene>
<accession>A0A1V9Z2C0</accession>
<dbReference type="EMBL" id="JNBR01000480">
    <property type="protein sequence ID" value="OQR92143.1"/>
    <property type="molecule type" value="Genomic_DNA"/>
</dbReference>
<reference evidence="2 3" key="1">
    <citation type="journal article" date="2014" name="Genome Biol. Evol.">
        <title>The secreted proteins of Achlya hypogyna and Thraustotheca clavata identify the ancestral oomycete secretome and reveal gene acquisitions by horizontal gene transfer.</title>
        <authorList>
            <person name="Misner I."/>
            <person name="Blouin N."/>
            <person name="Leonard G."/>
            <person name="Richards T.A."/>
            <person name="Lane C.E."/>
        </authorList>
    </citation>
    <scope>NUCLEOTIDE SEQUENCE [LARGE SCALE GENOMIC DNA]</scope>
    <source>
        <strain evidence="2 3">ATCC 48635</strain>
    </source>
</reference>
<protein>
    <recommendedName>
        <fullName evidence="1">DUF676 domain-containing protein</fullName>
    </recommendedName>
</protein>
<organism evidence="2 3">
    <name type="scientific">Achlya hypogyna</name>
    <name type="common">Oomycete</name>
    <name type="synonym">Protoachlya hypogyna</name>
    <dbReference type="NCBI Taxonomy" id="1202772"/>
    <lineage>
        <taxon>Eukaryota</taxon>
        <taxon>Sar</taxon>
        <taxon>Stramenopiles</taxon>
        <taxon>Oomycota</taxon>
        <taxon>Saprolegniomycetes</taxon>
        <taxon>Saprolegniales</taxon>
        <taxon>Achlyaceae</taxon>
        <taxon>Achlya</taxon>
    </lineage>
</organism>
<keyword evidence="3" id="KW-1185">Reference proteome</keyword>
<evidence type="ECO:0000259" key="1">
    <source>
        <dbReference type="Pfam" id="PF05057"/>
    </source>
</evidence>
<dbReference type="Gene3D" id="3.40.50.1820">
    <property type="entry name" value="alpha/beta hydrolase"/>
    <property type="match status" value="1"/>
</dbReference>
<dbReference type="InterPro" id="IPR029058">
    <property type="entry name" value="AB_hydrolase_fold"/>
</dbReference>
<dbReference type="AlphaFoldDB" id="A0A1V9Z2C0"/>
<dbReference type="SUPFAM" id="SSF53474">
    <property type="entry name" value="alpha/beta-Hydrolases"/>
    <property type="match status" value="1"/>
</dbReference>
<evidence type="ECO:0000313" key="2">
    <source>
        <dbReference type="EMBL" id="OQR92143.1"/>
    </source>
</evidence>
<dbReference type="PANTHER" id="PTHR12482:SF62">
    <property type="entry name" value="LIPASE ROG1-RELATED"/>
    <property type="match status" value="1"/>
</dbReference>
<dbReference type="InterPro" id="IPR007751">
    <property type="entry name" value="DUF676_lipase-like"/>
</dbReference>
<name>A0A1V9Z2C0_ACHHY</name>
<dbReference type="Proteomes" id="UP000243579">
    <property type="component" value="Unassembled WGS sequence"/>
</dbReference>
<dbReference type="PANTHER" id="PTHR12482">
    <property type="entry name" value="LIPASE ROG1-RELATED-RELATED"/>
    <property type="match status" value="1"/>
</dbReference>
<sequence>MDTSLFGTAPSAVAAAAVDDAENLFGPPAPPAQEFEDLFGAPPAAGDDVDATNLFGPPARRLQDDATHLVVLQHGLHGSPADYQTFEFILKDVFRDVTGLYIVAAESNAKDTHDGIDVGGTRLADEVEALAASCPKLEKLSLVGHSLGGLYVRYCIGVLYARQFFDRIIPMNMISLASPHLGIRVPFTSRGAINAIANTLSSKLFDRTGAQFVLQDQASPETLSLANHYLGAPVAAVAAKVDIQLPAPNAGFALLPCRLEDRLLSLFISESDEPIFVFDLSAFTAVLFVPEAAPVDAESEAAQYLFDDEPPLDTVLQLRGPYHGDSVTLELRVATSSDWALVHAIVLSFGSVRCVRYSGDKNAVRATPVPPSAPPPLLQCLAQGAFLWGLSRFRRRALYSNVFFDIQVPFACGSVRGFNPYQNNATSCSTSPFYPHITLHSLANAPFCRDTLPAQKWTDLDVYPVFSASPAPKGRFHGWGNYGQFLFQANKAAPVSPSTSATASGTGSPQSNAAYTGTPDFVAQMLTVNIIGAFAGHTVTVVSKGKVDASRRAIENNQVLVDSPNEAFVNDPLRDVLRGMLVALQALPYERLDVLFDGVLGHERIIAKRHTAFTPCESGVDVVHHIADTLLL</sequence>
<feature type="domain" description="DUF676" evidence="1">
    <location>
        <begin position="65"/>
        <end position="219"/>
    </location>
</feature>
<evidence type="ECO:0000313" key="3">
    <source>
        <dbReference type="Proteomes" id="UP000243579"/>
    </source>
</evidence>